<dbReference type="CDD" id="cd05254">
    <property type="entry name" value="dTDP_HR_like_SDR_e"/>
    <property type="match status" value="1"/>
</dbReference>
<dbReference type="NCBIfam" id="NF007440">
    <property type="entry name" value="PRK09987.1"/>
    <property type="match status" value="1"/>
</dbReference>
<evidence type="ECO:0000256" key="2">
    <source>
        <dbReference type="ARBA" id="ARBA00010944"/>
    </source>
</evidence>
<dbReference type="InterPro" id="IPR005913">
    <property type="entry name" value="dTDP_dehydrorham_reduct"/>
</dbReference>
<feature type="domain" description="RmlD-like substrate binding" evidence="7">
    <location>
        <begin position="3"/>
        <end position="294"/>
    </location>
</feature>
<comment type="catalytic activity">
    <reaction evidence="5 6">
        <text>dTDP-beta-L-rhamnose + NADP(+) = dTDP-4-dehydro-beta-L-rhamnose + NADPH + H(+)</text>
        <dbReference type="Rhea" id="RHEA:21796"/>
        <dbReference type="ChEBI" id="CHEBI:15378"/>
        <dbReference type="ChEBI" id="CHEBI:57510"/>
        <dbReference type="ChEBI" id="CHEBI:57783"/>
        <dbReference type="ChEBI" id="CHEBI:58349"/>
        <dbReference type="ChEBI" id="CHEBI:62830"/>
        <dbReference type="EC" id="1.1.1.133"/>
    </reaction>
</comment>
<comment type="caution">
    <text evidence="8">The sequence shown here is derived from an EMBL/GenBank/DDBJ whole genome shotgun (WGS) entry which is preliminary data.</text>
</comment>
<evidence type="ECO:0000259" key="7">
    <source>
        <dbReference type="Pfam" id="PF04321"/>
    </source>
</evidence>
<dbReference type="GO" id="GO:0019305">
    <property type="term" value="P:dTDP-rhamnose biosynthetic process"/>
    <property type="evidence" value="ECO:0007669"/>
    <property type="project" value="UniProtKB-UniPathway"/>
</dbReference>
<dbReference type="Proteomes" id="UP000545386">
    <property type="component" value="Unassembled WGS sequence"/>
</dbReference>
<dbReference type="UniPathway" id="UPA00124"/>
<evidence type="ECO:0000256" key="3">
    <source>
        <dbReference type="ARBA" id="ARBA00012929"/>
    </source>
</evidence>
<evidence type="ECO:0000256" key="4">
    <source>
        <dbReference type="ARBA" id="ARBA00017099"/>
    </source>
</evidence>
<name>A0A842HM17_9BURK</name>
<dbReference type="EMBL" id="JACJUU010000004">
    <property type="protein sequence ID" value="MBC2769849.1"/>
    <property type="molecule type" value="Genomic_DNA"/>
</dbReference>
<dbReference type="NCBIfam" id="TIGR01214">
    <property type="entry name" value="rmlD"/>
    <property type="match status" value="1"/>
</dbReference>
<keyword evidence="6" id="KW-0521">NADP</keyword>
<keyword evidence="9" id="KW-1185">Reference proteome</keyword>
<evidence type="ECO:0000256" key="6">
    <source>
        <dbReference type="RuleBase" id="RU364082"/>
    </source>
</evidence>
<sequence length="296" mass="31658">MLKLLLTGANGQVGFELRRSLAVLGDVLAVDQAQCDLSNPAAIRQLVQNYRPNVIVNPAAYTAVDQAESNPLVASAVNADAVQVLGEEAQKIGALVVHYSTDYVFDGRKDGAYTELDPTNPQSVYGATKLAGELALQATGARHLILRTSWVVGAHGGNFAKTMIRLAAQRHQLSIVADQFGVPTSAALLADITAHLVREHQTSGGEGFTYGTYHAVAGGVTNWHEYACYVIERARAAGRPVLVAPDAILPITTADYPTPAQRPANSRLATAKLQQTFGLHLPHWRSGVDHILDQIL</sequence>
<dbReference type="GO" id="GO:0005829">
    <property type="term" value="C:cytosol"/>
    <property type="evidence" value="ECO:0007669"/>
    <property type="project" value="TreeGrafter"/>
</dbReference>
<dbReference type="GO" id="GO:0008831">
    <property type="term" value="F:dTDP-4-dehydrorhamnose reductase activity"/>
    <property type="evidence" value="ECO:0007669"/>
    <property type="project" value="UniProtKB-EC"/>
</dbReference>
<gene>
    <name evidence="8" type="primary">rfbD</name>
    <name evidence="8" type="ORF">GTU67_07975</name>
</gene>
<dbReference type="PANTHER" id="PTHR10491">
    <property type="entry name" value="DTDP-4-DEHYDRORHAMNOSE REDUCTASE"/>
    <property type="match status" value="1"/>
</dbReference>
<comment type="function">
    <text evidence="6">Catalyzes the reduction of dTDP-6-deoxy-L-lyxo-4-hexulose to yield dTDP-L-rhamnose.</text>
</comment>
<dbReference type="SUPFAM" id="SSF51735">
    <property type="entry name" value="NAD(P)-binding Rossmann-fold domains"/>
    <property type="match status" value="1"/>
</dbReference>
<dbReference type="InterPro" id="IPR029903">
    <property type="entry name" value="RmlD-like-bd"/>
</dbReference>
<evidence type="ECO:0000256" key="1">
    <source>
        <dbReference type="ARBA" id="ARBA00004781"/>
    </source>
</evidence>
<evidence type="ECO:0000256" key="5">
    <source>
        <dbReference type="ARBA" id="ARBA00048200"/>
    </source>
</evidence>
<dbReference type="Pfam" id="PF04321">
    <property type="entry name" value="RmlD_sub_bind"/>
    <property type="match status" value="1"/>
</dbReference>
<proteinExistence type="inferred from homology"/>
<dbReference type="RefSeq" id="WP_185779556.1">
    <property type="nucleotide sequence ID" value="NZ_JACJUU010000004.1"/>
</dbReference>
<dbReference type="Gene3D" id="3.40.50.720">
    <property type="entry name" value="NAD(P)-binding Rossmann-like Domain"/>
    <property type="match status" value="1"/>
</dbReference>
<accession>A0A842HM17</accession>
<dbReference type="Gene3D" id="3.90.25.10">
    <property type="entry name" value="UDP-galactose 4-epimerase, domain 1"/>
    <property type="match status" value="1"/>
</dbReference>
<organism evidence="8 9">
    <name type="scientific">Pusillimonas minor</name>
    <dbReference type="NCBI Taxonomy" id="2697024"/>
    <lineage>
        <taxon>Bacteria</taxon>
        <taxon>Pseudomonadati</taxon>
        <taxon>Pseudomonadota</taxon>
        <taxon>Betaproteobacteria</taxon>
        <taxon>Burkholderiales</taxon>
        <taxon>Alcaligenaceae</taxon>
        <taxon>Pusillimonas</taxon>
    </lineage>
</organism>
<dbReference type="AlphaFoldDB" id="A0A842HM17"/>
<comment type="similarity">
    <text evidence="2 6">Belongs to the dTDP-4-dehydrorhamnose reductase family.</text>
</comment>
<reference evidence="8 9" key="1">
    <citation type="submission" date="2020-08" db="EMBL/GenBank/DDBJ databases">
        <title>Paraeoetvoesia sp. YC-7-48 draft genome sequence.</title>
        <authorList>
            <person name="Yao L."/>
        </authorList>
    </citation>
    <scope>NUCLEOTIDE SEQUENCE [LARGE SCALE GENOMIC DNA]</scope>
    <source>
        <strain evidence="9">YC-7-48</strain>
    </source>
</reference>
<evidence type="ECO:0000313" key="8">
    <source>
        <dbReference type="EMBL" id="MBC2769849.1"/>
    </source>
</evidence>
<dbReference type="EC" id="1.1.1.133" evidence="3 6"/>
<dbReference type="PANTHER" id="PTHR10491:SF4">
    <property type="entry name" value="METHIONINE ADENOSYLTRANSFERASE 2 SUBUNIT BETA"/>
    <property type="match status" value="1"/>
</dbReference>
<protein>
    <recommendedName>
        <fullName evidence="4 6">dTDP-4-dehydrorhamnose reductase</fullName>
        <ecNumber evidence="3 6">1.1.1.133</ecNumber>
    </recommendedName>
</protein>
<comment type="cofactor">
    <cofactor evidence="6">
        <name>Mg(2+)</name>
        <dbReference type="ChEBI" id="CHEBI:18420"/>
    </cofactor>
    <text evidence="6">Binds 1 Mg(2+) ion per monomer.</text>
</comment>
<evidence type="ECO:0000313" key="9">
    <source>
        <dbReference type="Proteomes" id="UP000545386"/>
    </source>
</evidence>
<comment type="pathway">
    <text evidence="1 6">Carbohydrate biosynthesis; dTDP-L-rhamnose biosynthesis.</text>
</comment>
<dbReference type="InterPro" id="IPR036291">
    <property type="entry name" value="NAD(P)-bd_dom_sf"/>
</dbReference>
<keyword evidence="6 8" id="KW-0560">Oxidoreductase</keyword>